<name>A0ABN8S1P0_9CNID</name>
<dbReference type="Proteomes" id="UP001159427">
    <property type="component" value="Unassembled WGS sequence"/>
</dbReference>
<sequence>MFDSSTGPFRAVRLIFFPDGEWRLDSPIYEHRIIARGTFNLPESKALPEEITELAKKYLTDQHVLCPGLVGVDDIESELGYTPKTVRLINGPVTTVHSKTCKIWHIPAKNMKSKGNESDSRHHRMCDEYLIASRYVPKALQKKRELGSSKRYERQKPSSNYPVKFLSAKM</sequence>
<accession>A0ABN8S1P0</accession>
<reference evidence="1 2" key="1">
    <citation type="submission" date="2022-05" db="EMBL/GenBank/DDBJ databases">
        <authorList>
            <consortium name="Genoscope - CEA"/>
            <person name="William W."/>
        </authorList>
    </citation>
    <scope>NUCLEOTIDE SEQUENCE [LARGE SCALE GENOMIC DNA]</scope>
</reference>
<proteinExistence type="predicted"/>
<comment type="caution">
    <text evidence="1">The sequence shown here is derived from an EMBL/GenBank/DDBJ whole genome shotgun (WGS) entry which is preliminary data.</text>
</comment>
<protein>
    <submittedName>
        <fullName evidence="1">Uncharacterized protein</fullName>
    </submittedName>
</protein>
<evidence type="ECO:0000313" key="1">
    <source>
        <dbReference type="EMBL" id="CAH3184769.1"/>
    </source>
</evidence>
<gene>
    <name evidence="1" type="ORF">PEVE_00015700</name>
</gene>
<keyword evidence="2" id="KW-1185">Reference proteome</keyword>
<organism evidence="1 2">
    <name type="scientific">Porites evermanni</name>
    <dbReference type="NCBI Taxonomy" id="104178"/>
    <lineage>
        <taxon>Eukaryota</taxon>
        <taxon>Metazoa</taxon>
        <taxon>Cnidaria</taxon>
        <taxon>Anthozoa</taxon>
        <taxon>Hexacorallia</taxon>
        <taxon>Scleractinia</taxon>
        <taxon>Fungiina</taxon>
        <taxon>Poritidae</taxon>
        <taxon>Porites</taxon>
    </lineage>
</organism>
<dbReference type="EMBL" id="CALNXI010002213">
    <property type="protein sequence ID" value="CAH3184769.1"/>
    <property type="molecule type" value="Genomic_DNA"/>
</dbReference>
<evidence type="ECO:0000313" key="2">
    <source>
        <dbReference type="Proteomes" id="UP001159427"/>
    </source>
</evidence>